<name>A0ABP8UYC3_9GAMM</name>
<evidence type="ECO:0000313" key="2">
    <source>
        <dbReference type="Proteomes" id="UP001500604"/>
    </source>
</evidence>
<gene>
    <name evidence="1" type="ORF">GCM10023116_03640</name>
</gene>
<keyword evidence="2" id="KW-1185">Reference proteome</keyword>
<organism evidence="1 2">
    <name type="scientific">Kistimonas scapharcae</name>
    <dbReference type="NCBI Taxonomy" id="1036133"/>
    <lineage>
        <taxon>Bacteria</taxon>
        <taxon>Pseudomonadati</taxon>
        <taxon>Pseudomonadota</taxon>
        <taxon>Gammaproteobacteria</taxon>
        <taxon>Oceanospirillales</taxon>
        <taxon>Endozoicomonadaceae</taxon>
        <taxon>Kistimonas</taxon>
    </lineage>
</organism>
<proteinExistence type="predicted"/>
<evidence type="ECO:0000313" key="1">
    <source>
        <dbReference type="EMBL" id="GAA4648100.1"/>
    </source>
</evidence>
<dbReference type="RefSeq" id="WP_345193313.1">
    <property type="nucleotide sequence ID" value="NZ_BAABFL010000025.1"/>
</dbReference>
<sequence>MKTLYDIRRKTATDLTRRHPGCTSAEIAEAETMDPALVCRMLNTALCSGQVRSGLPRDCSVRESLAITWWPVLAEMETTS</sequence>
<comment type="caution">
    <text evidence="1">The sequence shown here is derived from an EMBL/GenBank/DDBJ whole genome shotgun (WGS) entry which is preliminary data.</text>
</comment>
<protein>
    <submittedName>
        <fullName evidence="1">Uncharacterized protein</fullName>
    </submittedName>
</protein>
<dbReference type="Proteomes" id="UP001500604">
    <property type="component" value="Unassembled WGS sequence"/>
</dbReference>
<dbReference type="EMBL" id="BAABFL010000025">
    <property type="protein sequence ID" value="GAA4648100.1"/>
    <property type="molecule type" value="Genomic_DNA"/>
</dbReference>
<accession>A0ABP8UYC3</accession>
<reference evidence="2" key="1">
    <citation type="journal article" date="2019" name="Int. J. Syst. Evol. Microbiol.">
        <title>The Global Catalogue of Microorganisms (GCM) 10K type strain sequencing project: providing services to taxonomists for standard genome sequencing and annotation.</title>
        <authorList>
            <consortium name="The Broad Institute Genomics Platform"/>
            <consortium name="The Broad Institute Genome Sequencing Center for Infectious Disease"/>
            <person name="Wu L."/>
            <person name="Ma J."/>
        </authorList>
    </citation>
    <scope>NUCLEOTIDE SEQUENCE [LARGE SCALE GENOMIC DNA]</scope>
    <source>
        <strain evidence="2">JCM 17805</strain>
    </source>
</reference>